<organism evidence="1 2">
    <name type="scientific">Pseudomonas phage PspYZU05</name>
    <dbReference type="NCBI Taxonomy" id="1983556"/>
    <lineage>
        <taxon>Viruses</taxon>
        <taxon>Duplodnaviria</taxon>
        <taxon>Heunggongvirae</taxon>
        <taxon>Uroviricota</taxon>
        <taxon>Caudoviricetes</taxon>
        <taxon>Pantevenvirales</taxon>
        <taxon>Straboviridae</taxon>
        <taxon>Jiangsuvirus</taxon>
        <taxon>Jiangsuvirus pspyzu05</taxon>
    </lineage>
</organism>
<dbReference type="EMBL" id="KY971610">
    <property type="protein sequence ID" value="ASD51954.1"/>
    <property type="molecule type" value="Genomic_DNA"/>
</dbReference>
<evidence type="ECO:0000313" key="1">
    <source>
        <dbReference type="EMBL" id="ASD51954.1"/>
    </source>
</evidence>
<accession>A0A2U7NJE1</accession>
<evidence type="ECO:0000313" key="2">
    <source>
        <dbReference type="Proteomes" id="UP000247773"/>
    </source>
</evidence>
<sequence length="129" mass="14526">MLSLSALELIKATIENVDSQEVQEFVKALEIDPQKDGICSLYYYAAKFLSIAPSVTTSTRDIRDAAEKWVDFSGDRYFPVPVPKYVRRNKITSASTIFATTELLWEGEYGQLRMSLLNHLIETAKTQGA</sequence>
<gene>
    <name evidence="1" type="ORF">PspYZU05_02</name>
</gene>
<name>A0A2U7NJE1_9CAUD</name>
<reference evidence="1 2" key="1">
    <citation type="submission" date="2017-04" db="EMBL/GenBank/DDBJ databases">
        <title>Isolation of lytic bacteriophages infecting Pseudomonas strains for biocontrol of fish and shrimp spoilage during chilled storage.</title>
        <authorList>
            <person name="Yang Z."/>
            <person name="Tao X."/>
            <person name="Gao L."/>
            <person name="Rao S."/>
        </authorList>
    </citation>
    <scope>NUCLEOTIDE SEQUENCE [LARGE SCALE GENOMIC DNA]</scope>
</reference>
<dbReference type="Proteomes" id="UP000247773">
    <property type="component" value="Genome"/>
</dbReference>
<protein>
    <submittedName>
        <fullName evidence="1">Uncharacterized protein</fullName>
    </submittedName>
</protein>
<proteinExistence type="predicted"/>
<keyword evidence="2" id="KW-1185">Reference proteome</keyword>